<reference evidence="1" key="1">
    <citation type="submission" date="2007-04" db="EMBL/GenBank/DDBJ databases">
        <authorList>
            <person name="Noh E.W."/>
            <person name="Lee J.S."/>
            <person name="Choi Y.I."/>
            <person name="Han M.S."/>
            <person name="Yi Y.S."/>
            <person name="Han S.U."/>
        </authorList>
    </citation>
    <scope>NUCLEOTIDE SEQUENCE</scope>
</reference>
<keyword evidence="1" id="KW-0934">Plastid</keyword>
<keyword evidence="1" id="KW-0150">Chloroplast</keyword>
<sequence>MTVSLLYDHHWEYPKKKILHHCSPGSWRVVLYILRVIQIKCCQF</sequence>
<dbReference type="RefSeq" id="YP_001152244.1">
    <property type="nucleotide sequence ID" value="NC_004677.2"/>
</dbReference>
<dbReference type="GeneID" id="5048594"/>
<organism evidence="1">
    <name type="scientific">Pinus koraiensis</name>
    <name type="common">Korean pine</name>
    <dbReference type="NCBI Taxonomy" id="88728"/>
    <lineage>
        <taxon>Eukaryota</taxon>
        <taxon>Viridiplantae</taxon>
        <taxon>Streptophyta</taxon>
        <taxon>Embryophyta</taxon>
        <taxon>Tracheophyta</taxon>
        <taxon>Spermatophyta</taxon>
        <taxon>Pinopsida</taxon>
        <taxon>Pinidae</taxon>
        <taxon>Conifers I</taxon>
        <taxon>Pinales</taxon>
        <taxon>Pinaceae</taxon>
        <taxon>Pinus</taxon>
        <taxon>Pinus subgen. Strobus</taxon>
    </lineage>
</organism>
<dbReference type="AlphaFoldDB" id="A4QME7"/>
<accession>A4QME7</accession>
<dbReference type="EMBL" id="AY228468">
    <property type="protein sequence ID" value="ABP35484.1"/>
    <property type="molecule type" value="Genomic_DNA"/>
</dbReference>
<proteinExistence type="predicted"/>
<name>A4QME7_PINKO</name>
<protein>
    <submittedName>
        <fullName evidence="1">ORF44n</fullName>
    </submittedName>
</protein>
<evidence type="ECO:0000313" key="1">
    <source>
        <dbReference type="EMBL" id="ABP35484.1"/>
    </source>
</evidence>
<geneLocation type="chloroplast" evidence="1"/>